<feature type="transmembrane region" description="Helical" evidence="1">
    <location>
        <begin position="12"/>
        <end position="34"/>
    </location>
</feature>
<dbReference type="AlphaFoldDB" id="A0ABD6D1A0"/>
<evidence type="ECO:0000259" key="2">
    <source>
        <dbReference type="Pfam" id="PF25934"/>
    </source>
</evidence>
<evidence type="ECO:0000313" key="4">
    <source>
        <dbReference type="Proteomes" id="UP001597075"/>
    </source>
</evidence>
<keyword evidence="1" id="KW-1133">Transmembrane helix</keyword>
<dbReference type="Proteomes" id="UP001597075">
    <property type="component" value="Unassembled WGS sequence"/>
</dbReference>
<evidence type="ECO:0000256" key="1">
    <source>
        <dbReference type="SAM" id="Phobius"/>
    </source>
</evidence>
<evidence type="ECO:0000313" key="3">
    <source>
        <dbReference type="EMBL" id="MFD1635257.1"/>
    </source>
</evidence>
<name>A0ABD6D1A0_9EURY</name>
<proteinExistence type="predicted"/>
<sequence length="145" mass="15497">MPLKEYFAQIDRATAGQLALFLIGVSLIIVAPAAEPWSGTLLELEDGEPQDSVPENASVIAYQDLPSGIQNAFQTALETDESQAQLQEGASVGTLYNYDYIRYQGGYYEFYFVAVDRAGTAQVLLVGGLGVTAVVAAGIWRLGSA</sequence>
<feature type="transmembrane region" description="Helical" evidence="1">
    <location>
        <begin position="121"/>
        <end position="140"/>
    </location>
</feature>
<dbReference type="InterPro" id="IPR058285">
    <property type="entry name" value="DUF7979"/>
</dbReference>
<accession>A0ABD6D1A0</accession>
<keyword evidence="4" id="KW-1185">Reference proteome</keyword>
<keyword evidence="1" id="KW-0472">Membrane</keyword>
<organism evidence="3 4">
    <name type="scientific">Haloplanus ruber</name>
    <dbReference type="NCBI Taxonomy" id="869892"/>
    <lineage>
        <taxon>Archaea</taxon>
        <taxon>Methanobacteriati</taxon>
        <taxon>Methanobacteriota</taxon>
        <taxon>Stenosarchaea group</taxon>
        <taxon>Halobacteria</taxon>
        <taxon>Halobacteriales</taxon>
        <taxon>Haloferacaceae</taxon>
        <taxon>Haloplanus</taxon>
    </lineage>
</organism>
<keyword evidence="1" id="KW-0812">Transmembrane</keyword>
<dbReference type="EMBL" id="JBHUDL010000011">
    <property type="protein sequence ID" value="MFD1635257.1"/>
    <property type="molecule type" value="Genomic_DNA"/>
</dbReference>
<reference evidence="3 4" key="1">
    <citation type="journal article" date="2019" name="Int. J. Syst. Evol. Microbiol.">
        <title>The Global Catalogue of Microorganisms (GCM) 10K type strain sequencing project: providing services to taxonomists for standard genome sequencing and annotation.</title>
        <authorList>
            <consortium name="The Broad Institute Genomics Platform"/>
            <consortium name="The Broad Institute Genome Sequencing Center for Infectious Disease"/>
            <person name="Wu L."/>
            <person name="Ma J."/>
        </authorList>
    </citation>
    <scope>NUCLEOTIDE SEQUENCE [LARGE SCALE GENOMIC DNA]</scope>
    <source>
        <strain evidence="3 4">CGMCC 1.10594</strain>
    </source>
</reference>
<dbReference type="RefSeq" id="WP_256406511.1">
    <property type="nucleotide sequence ID" value="NZ_CP187153.1"/>
</dbReference>
<feature type="domain" description="DUF7979" evidence="2">
    <location>
        <begin position="48"/>
        <end position="110"/>
    </location>
</feature>
<gene>
    <name evidence="3" type="ORF">ACFSBJ_16150</name>
</gene>
<comment type="caution">
    <text evidence="3">The sequence shown here is derived from an EMBL/GenBank/DDBJ whole genome shotgun (WGS) entry which is preliminary data.</text>
</comment>
<protein>
    <recommendedName>
        <fullName evidence="2">DUF7979 domain-containing protein</fullName>
    </recommendedName>
</protein>
<dbReference type="Pfam" id="PF25934">
    <property type="entry name" value="DUF7979"/>
    <property type="match status" value="1"/>
</dbReference>